<feature type="region of interest" description="Disordered" evidence="1">
    <location>
        <begin position="1"/>
        <end position="124"/>
    </location>
</feature>
<evidence type="ECO:0000256" key="1">
    <source>
        <dbReference type="SAM" id="MobiDB-lite"/>
    </source>
</evidence>
<evidence type="ECO:0000313" key="3">
    <source>
        <dbReference type="Proteomes" id="UP000054007"/>
    </source>
</evidence>
<sequence>MAENPPDVEDSSDIGARDAADAMDTSWDGRLRERDPNVSYTSDTASDGSPSPQRKLDAFGFIRTQSGLAHKDSSARHHANASKAASTPAMAVSKTSRRPTPNPQDSRVKTEPAPALTPADASAQPTVVVATSTSAPSLARTTSAARLLANLDSAVRPAPARRAPVRPALVRLASESAPYPIPHLDEPRRRPTLGQIDGVASRSQHDLRIPIHELDHRSLYIPRTREQRIEAKEAREWMLCLMASLEPNFPVVDLELGTAQLYKVSEDQSYSRGSWVPYEAGTTFRPQTIERFLKCTYNGALHRKLNAVGVHTPEDLLTIASVVLPDSSALVQFRLGLELELRSQWRRLKSALKAFARAAGPDIY</sequence>
<gene>
    <name evidence="2" type="ORF">CYLTODRAFT_459390</name>
</gene>
<dbReference type="Proteomes" id="UP000054007">
    <property type="component" value="Unassembled WGS sequence"/>
</dbReference>
<feature type="compositionally biased region" description="Acidic residues" evidence="1">
    <location>
        <begin position="1"/>
        <end position="12"/>
    </location>
</feature>
<dbReference type="AlphaFoldDB" id="A0A0D7AUT9"/>
<organism evidence="2 3">
    <name type="scientific">Cylindrobasidium torrendii FP15055 ss-10</name>
    <dbReference type="NCBI Taxonomy" id="1314674"/>
    <lineage>
        <taxon>Eukaryota</taxon>
        <taxon>Fungi</taxon>
        <taxon>Dikarya</taxon>
        <taxon>Basidiomycota</taxon>
        <taxon>Agaricomycotina</taxon>
        <taxon>Agaricomycetes</taxon>
        <taxon>Agaricomycetidae</taxon>
        <taxon>Agaricales</taxon>
        <taxon>Marasmiineae</taxon>
        <taxon>Physalacriaceae</taxon>
        <taxon>Cylindrobasidium</taxon>
    </lineage>
</organism>
<feature type="compositionally biased region" description="Polar residues" evidence="1">
    <location>
        <begin position="38"/>
        <end position="52"/>
    </location>
</feature>
<accession>A0A0D7AUT9</accession>
<feature type="compositionally biased region" description="Basic and acidic residues" evidence="1">
    <location>
        <begin position="27"/>
        <end position="36"/>
    </location>
</feature>
<dbReference type="EMBL" id="KN880841">
    <property type="protein sequence ID" value="KIY61977.1"/>
    <property type="molecule type" value="Genomic_DNA"/>
</dbReference>
<keyword evidence="3" id="KW-1185">Reference proteome</keyword>
<name>A0A0D7AUT9_9AGAR</name>
<proteinExistence type="predicted"/>
<protein>
    <submittedName>
        <fullName evidence="2">Uncharacterized protein</fullName>
    </submittedName>
</protein>
<reference evidence="2 3" key="1">
    <citation type="journal article" date="2015" name="Fungal Genet. Biol.">
        <title>Evolution of novel wood decay mechanisms in Agaricales revealed by the genome sequences of Fistulina hepatica and Cylindrobasidium torrendii.</title>
        <authorList>
            <person name="Floudas D."/>
            <person name="Held B.W."/>
            <person name="Riley R."/>
            <person name="Nagy L.G."/>
            <person name="Koehler G."/>
            <person name="Ransdell A.S."/>
            <person name="Younus H."/>
            <person name="Chow J."/>
            <person name="Chiniquy J."/>
            <person name="Lipzen A."/>
            <person name="Tritt A."/>
            <person name="Sun H."/>
            <person name="Haridas S."/>
            <person name="LaButti K."/>
            <person name="Ohm R.A."/>
            <person name="Kues U."/>
            <person name="Blanchette R.A."/>
            <person name="Grigoriev I.V."/>
            <person name="Minto R.E."/>
            <person name="Hibbett D.S."/>
        </authorList>
    </citation>
    <scope>NUCLEOTIDE SEQUENCE [LARGE SCALE GENOMIC DNA]</scope>
    <source>
        <strain evidence="2 3">FP15055 ss-10</strain>
    </source>
</reference>
<evidence type="ECO:0000313" key="2">
    <source>
        <dbReference type="EMBL" id="KIY61977.1"/>
    </source>
</evidence>